<proteinExistence type="predicted"/>
<dbReference type="InterPro" id="IPR018959">
    <property type="entry name" value="DUF1989"/>
</dbReference>
<keyword evidence="4" id="KW-1185">Reference proteome</keyword>
<sequence length="355" mass="39500">MASFNVVFNDQQIDVLSRFFTSGSRQEALAELVQRALAEAKAGEQRTPARRSPPPKPTERPVVAEYLIQPGTGKAIEVRAGQVLRIEQVEGGQCGDLNLFSLDDRNEAMHVGRTRAMEAGNSPKAGDIVWSKAPWERPLAVLRASTTQTDLYFPYCSALLYRKYFGTSTHTNCQQIQHEAQREYGLAPYNIHESWNLFMYVDMDPKGGRSIERNPAHPEDYIEFYALRDILAIPNVCGDDLGKSSNYSLSPLKAIVLTGVSDDANHANDALGRVNASSAANHPYNFPAEPPVRDDSYVPNFPFLPISQTVVAVELNSEQIDKLESVRNKELYPNSPAAALRDVVMTWLCKQVGDW</sequence>
<feature type="region of interest" description="Disordered" evidence="1">
    <location>
        <begin position="40"/>
        <end position="60"/>
    </location>
</feature>
<reference evidence="3 4" key="1">
    <citation type="submission" date="2014-02" db="EMBL/GenBank/DDBJ databases">
        <title>The genome sequence of Colletotrichum fioriniae PJ7.</title>
        <authorList>
            <person name="Baroncelli R."/>
            <person name="Thon M.R."/>
        </authorList>
    </citation>
    <scope>NUCLEOTIDE SEQUENCE [LARGE SCALE GENOMIC DNA]</scope>
    <source>
        <strain evidence="3 4">PJ7</strain>
    </source>
</reference>
<dbReference type="Pfam" id="PF09347">
    <property type="entry name" value="DUF1989"/>
    <property type="match status" value="1"/>
</dbReference>
<evidence type="ECO:0000313" key="4">
    <source>
        <dbReference type="Proteomes" id="UP000020467"/>
    </source>
</evidence>
<organism evidence="3 4">
    <name type="scientific">Colletotrichum fioriniae PJ7</name>
    <dbReference type="NCBI Taxonomy" id="1445577"/>
    <lineage>
        <taxon>Eukaryota</taxon>
        <taxon>Fungi</taxon>
        <taxon>Dikarya</taxon>
        <taxon>Ascomycota</taxon>
        <taxon>Pezizomycotina</taxon>
        <taxon>Sordariomycetes</taxon>
        <taxon>Hypocreomycetidae</taxon>
        <taxon>Glomerellales</taxon>
        <taxon>Glomerellaceae</taxon>
        <taxon>Colletotrichum</taxon>
        <taxon>Colletotrichum acutatum species complex</taxon>
    </lineage>
</organism>
<dbReference type="PANTHER" id="PTHR31527:SF0">
    <property type="entry name" value="RE64534P"/>
    <property type="match status" value="1"/>
</dbReference>
<evidence type="ECO:0000313" key="3">
    <source>
        <dbReference type="EMBL" id="EXF78098.1"/>
    </source>
</evidence>
<dbReference type="KEGG" id="cfj:CFIO01_12342"/>
<evidence type="ECO:0000256" key="1">
    <source>
        <dbReference type="SAM" id="MobiDB-lite"/>
    </source>
</evidence>
<feature type="domain" description="DUF1989" evidence="2">
    <location>
        <begin position="68"/>
        <end position="231"/>
    </location>
</feature>
<name>A0A010S0M3_9PEZI</name>
<gene>
    <name evidence="3" type="ORF">CFIO01_12342</name>
</gene>
<dbReference type="PANTHER" id="PTHR31527">
    <property type="entry name" value="RE64534P"/>
    <property type="match status" value="1"/>
</dbReference>
<accession>A0A010S0M3</accession>
<evidence type="ECO:0000259" key="2">
    <source>
        <dbReference type="Pfam" id="PF09347"/>
    </source>
</evidence>
<protein>
    <recommendedName>
        <fullName evidence="2">DUF1989 domain-containing protein</fullName>
    </recommendedName>
</protein>
<dbReference type="AlphaFoldDB" id="A0A010S0M3"/>
<dbReference type="OrthoDB" id="504708at2759"/>
<dbReference type="Proteomes" id="UP000020467">
    <property type="component" value="Unassembled WGS sequence"/>
</dbReference>
<dbReference type="EMBL" id="JARH01000665">
    <property type="protein sequence ID" value="EXF78098.1"/>
    <property type="molecule type" value="Genomic_DNA"/>
</dbReference>
<comment type="caution">
    <text evidence="3">The sequence shown here is derived from an EMBL/GenBank/DDBJ whole genome shotgun (WGS) entry which is preliminary data.</text>
</comment>
<dbReference type="HOGENOM" id="CLU_835840_0_0_1"/>